<dbReference type="InterPro" id="IPR050833">
    <property type="entry name" value="Poly_Biosynth_Transport"/>
</dbReference>
<comment type="caution">
    <text evidence="7">The sequence shown here is derived from an EMBL/GenBank/DDBJ whole genome shotgun (WGS) entry which is preliminary data.</text>
</comment>
<dbReference type="GO" id="GO:0005886">
    <property type="term" value="C:plasma membrane"/>
    <property type="evidence" value="ECO:0007669"/>
    <property type="project" value="UniProtKB-SubCell"/>
</dbReference>
<dbReference type="PANTHER" id="PTHR30250">
    <property type="entry name" value="PST FAMILY PREDICTED COLANIC ACID TRANSPORTER"/>
    <property type="match status" value="1"/>
</dbReference>
<evidence type="ECO:0000256" key="3">
    <source>
        <dbReference type="ARBA" id="ARBA00022692"/>
    </source>
</evidence>
<accession>A0A9D9EQ96</accession>
<organism evidence="7 8">
    <name type="scientific">Candidatus Avitreponema avistercoris</name>
    <dbReference type="NCBI Taxonomy" id="2840705"/>
    <lineage>
        <taxon>Bacteria</taxon>
        <taxon>Pseudomonadati</taxon>
        <taxon>Spirochaetota</taxon>
        <taxon>Spirochaetia</taxon>
        <taxon>Spirochaetales</taxon>
        <taxon>Candidatus Avitreponema</taxon>
    </lineage>
</organism>
<reference evidence="7" key="1">
    <citation type="submission" date="2020-10" db="EMBL/GenBank/DDBJ databases">
        <authorList>
            <person name="Gilroy R."/>
        </authorList>
    </citation>
    <scope>NUCLEOTIDE SEQUENCE</scope>
    <source>
        <strain evidence="7">B3-4054</strain>
    </source>
</reference>
<proteinExistence type="predicted"/>
<feature type="transmembrane region" description="Helical" evidence="6">
    <location>
        <begin position="402"/>
        <end position="421"/>
    </location>
</feature>
<dbReference type="PANTHER" id="PTHR30250:SF26">
    <property type="entry name" value="PSMA PROTEIN"/>
    <property type="match status" value="1"/>
</dbReference>
<feature type="transmembrane region" description="Helical" evidence="6">
    <location>
        <begin position="345"/>
        <end position="363"/>
    </location>
</feature>
<protein>
    <submittedName>
        <fullName evidence="7">Lipopolysaccharide biosynthesis protein</fullName>
    </submittedName>
</protein>
<evidence type="ECO:0000256" key="2">
    <source>
        <dbReference type="ARBA" id="ARBA00022475"/>
    </source>
</evidence>
<dbReference type="Proteomes" id="UP000823616">
    <property type="component" value="Unassembled WGS sequence"/>
</dbReference>
<evidence type="ECO:0000313" key="8">
    <source>
        <dbReference type="Proteomes" id="UP000823616"/>
    </source>
</evidence>
<comment type="subcellular location">
    <subcellularLocation>
        <location evidence="1">Cell membrane</location>
        <topology evidence="1">Multi-pass membrane protein</topology>
    </subcellularLocation>
</comment>
<evidence type="ECO:0000256" key="6">
    <source>
        <dbReference type="SAM" id="Phobius"/>
    </source>
</evidence>
<keyword evidence="3 6" id="KW-0812">Transmembrane</keyword>
<feature type="transmembrane region" description="Helical" evidence="6">
    <location>
        <begin position="157"/>
        <end position="180"/>
    </location>
</feature>
<dbReference type="AlphaFoldDB" id="A0A9D9EQ96"/>
<feature type="transmembrane region" description="Helical" evidence="6">
    <location>
        <begin position="467"/>
        <end position="487"/>
    </location>
</feature>
<feature type="transmembrane region" description="Helical" evidence="6">
    <location>
        <begin position="12"/>
        <end position="29"/>
    </location>
</feature>
<sequence length="506" mass="56330">MTNTSRIAKNTLMLYFRQILILLVSLYTVRAVLEALGAQDYGIYNVVAGVVVLFSFVNNAMASSTQRFLNYALGEGDEEKARDVYSASLAVHALIALGFVLAAETAGLWFVHTRLNIPEARKTAAELVYQCTVATTVFNIIRVPYHAVIIAYERMGFFAGLSIVEAALKLAVVFVLLPARADKLELYGFLLAAVALVILGCYKAYCNRTFKPAHYRRVRDKRLVKEILSFSGWSLFGGAANVANSQGTNIVLNLYTDVTVNAAMGIANQVNAAVYSFVGNFQTAFNPQIVKSWASGDKSDFFRLIYLTAKTSFFLLLFIVLPLYLNADTVLRVWLTEVPAHSVSFVRLILIWSLIESLNGPLVMSVQAQGQIRTYQLIVSVFIMLNLPGTWIAFMLGASPEWLLYIRILLLAATGIWRVFYLRKKLGLSVRKFFSTVLFRCVAAFGMSFAVSWYIWRCFADNVTVQFFVSCAAAVAVSAVCILFVGFSRMERKTAATAVRQRLVRK</sequence>
<keyword evidence="5 6" id="KW-0472">Membrane</keyword>
<feature type="transmembrane region" description="Helical" evidence="6">
    <location>
        <begin position="433"/>
        <end position="455"/>
    </location>
</feature>
<feature type="transmembrane region" description="Helical" evidence="6">
    <location>
        <begin position="375"/>
        <end position="396"/>
    </location>
</feature>
<feature type="transmembrane region" description="Helical" evidence="6">
    <location>
        <begin position="304"/>
        <end position="325"/>
    </location>
</feature>
<feature type="transmembrane region" description="Helical" evidence="6">
    <location>
        <begin position="89"/>
        <end position="111"/>
    </location>
</feature>
<reference evidence="7" key="2">
    <citation type="journal article" date="2021" name="PeerJ">
        <title>Extensive microbial diversity within the chicken gut microbiome revealed by metagenomics and culture.</title>
        <authorList>
            <person name="Gilroy R."/>
            <person name="Ravi A."/>
            <person name="Getino M."/>
            <person name="Pursley I."/>
            <person name="Horton D.L."/>
            <person name="Alikhan N.F."/>
            <person name="Baker D."/>
            <person name="Gharbi K."/>
            <person name="Hall N."/>
            <person name="Watson M."/>
            <person name="Adriaenssens E.M."/>
            <person name="Foster-Nyarko E."/>
            <person name="Jarju S."/>
            <person name="Secka A."/>
            <person name="Antonio M."/>
            <person name="Oren A."/>
            <person name="Chaudhuri R.R."/>
            <person name="La Ragione R."/>
            <person name="Hildebrand F."/>
            <person name="Pallen M.J."/>
        </authorList>
    </citation>
    <scope>NUCLEOTIDE SEQUENCE</scope>
    <source>
        <strain evidence="7">B3-4054</strain>
    </source>
</reference>
<feature type="transmembrane region" description="Helical" evidence="6">
    <location>
        <begin position="41"/>
        <end position="61"/>
    </location>
</feature>
<evidence type="ECO:0000256" key="4">
    <source>
        <dbReference type="ARBA" id="ARBA00022989"/>
    </source>
</evidence>
<keyword evidence="2" id="KW-1003">Cell membrane</keyword>
<evidence type="ECO:0000256" key="1">
    <source>
        <dbReference type="ARBA" id="ARBA00004651"/>
    </source>
</evidence>
<name>A0A9D9EQ96_9SPIR</name>
<dbReference type="EMBL" id="JADIMS010000156">
    <property type="protein sequence ID" value="MBO8451118.1"/>
    <property type="molecule type" value="Genomic_DNA"/>
</dbReference>
<evidence type="ECO:0000256" key="5">
    <source>
        <dbReference type="ARBA" id="ARBA00023136"/>
    </source>
</evidence>
<keyword evidence="4 6" id="KW-1133">Transmembrane helix</keyword>
<evidence type="ECO:0000313" key="7">
    <source>
        <dbReference type="EMBL" id="MBO8451118.1"/>
    </source>
</evidence>
<feature type="transmembrane region" description="Helical" evidence="6">
    <location>
        <begin position="186"/>
        <end position="206"/>
    </location>
</feature>
<feature type="transmembrane region" description="Helical" evidence="6">
    <location>
        <begin position="127"/>
        <end position="145"/>
    </location>
</feature>
<gene>
    <name evidence="7" type="ORF">IAA96_08450</name>
</gene>